<organism evidence="1">
    <name type="scientific">Pyrrhocoris apterus</name>
    <name type="common">Sap sucking bug</name>
    <name type="synonym">Cimex apterus</name>
    <dbReference type="NCBI Taxonomy" id="37000"/>
    <lineage>
        <taxon>Eukaryota</taxon>
        <taxon>Metazoa</taxon>
        <taxon>Ecdysozoa</taxon>
        <taxon>Arthropoda</taxon>
        <taxon>Hexapoda</taxon>
        <taxon>Insecta</taxon>
        <taxon>Pterygota</taxon>
        <taxon>Neoptera</taxon>
        <taxon>Paraneoptera</taxon>
        <taxon>Hemiptera</taxon>
        <taxon>Heteroptera</taxon>
        <taxon>Panheteroptera</taxon>
        <taxon>Pentatomomorpha</taxon>
        <taxon>Pyrrhocoroidea</taxon>
        <taxon>Pyrrhocoridae</taxon>
        <taxon>Pyrrhocoris</taxon>
    </lineage>
</organism>
<accession>Q4G2T5</accession>
<sequence>EEVGLVLAHKVLKVMKTQVKIQSPAPITIQL</sequence>
<feature type="non-terminal residue" evidence="1">
    <location>
        <position position="31"/>
    </location>
</feature>
<gene>
    <name evidence="1" type="primary">per</name>
</gene>
<protein>
    <submittedName>
        <fullName evidence="1">Period</fullName>
    </submittedName>
</protein>
<evidence type="ECO:0000313" key="1">
    <source>
        <dbReference type="EMBL" id="AAY56693.1"/>
    </source>
</evidence>
<dbReference type="EMBL" id="AY803770">
    <property type="protein sequence ID" value="AAY56693.1"/>
    <property type="molecule type" value="Genomic_DNA"/>
</dbReference>
<reference evidence="1" key="1">
    <citation type="journal article" date="2005" name="J. Insect Physiol.">
        <title>Is period gene causally involved in the photoperiodic regulation of reproductive diapause in the linden bug, Pyrrhocoris apterus?</title>
        <authorList>
            <person name="Dolezel D."/>
            <person name="Vaneckova H."/>
            <person name="Sauman I."/>
            <person name="Hodkova M."/>
        </authorList>
    </citation>
    <scope>NUCLEOTIDE SEQUENCE</scope>
    <source>
        <strain evidence="1">Ceske Budejovice-Wt</strain>
    </source>
</reference>
<proteinExistence type="predicted"/>
<dbReference type="AlphaFoldDB" id="Q4G2T5"/>
<name>Q4G2T5_PYRAP</name>
<feature type="non-terminal residue" evidence="1">
    <location>
        <position position="1"/>
    </location>
</feature>